<dbReference type="PANTHER" id="PTHR35529">
    <property type="entry name" value="MANGANESE EFFLUX PUMP MNTP-RELATED"/>
    <property type="match status" value="1"/>
</dbReference>
<reference evidence="6 7" key="1">
    <citation type="submission" date="2018-10" db="EMBL/GenBank/DDBJ databases">
        <title>Draft genome sequence of Bacillus salarius IM0101, isolated from a hypersaline soil in Inner Mongolia, China.</title>
        <authorList>
            <person name="Yamprayoonswat W."/>
            <person name="Boonvisut S."/>
            <person name="Jumpathong W."/>
            <person name="Sittihan S."/>
            <person name="Ruangsuj P."/>
            <person name="Wanthongcharoen S."/>
            <person name="Thongpramul N."/>
            <person name="Pimmason S."/>
            <person name="Yu B."/>
            <person name="Yasawong M."/>
        </authorList>
    </citation>
    <scope>NUCLEOTIDE SEQUENCE [LARGE SCALE GENOMIC DNA]</scope>
    <source>
        <strain evidence="6 7">IM0101</strain>
    </source>
</reference>
<evidence type="ECO:0000256" key="3">
    <source>
        <dbReference type="ARBA" id="ARBA00022989"/>
    </source>
</evidence>
<feature type="transmembrane region" description="Helical" evidence="5">
    <location>
        <begin position="193"/>
        <end position="213"/>
    </location>
</feature>
<dbReference type="PANTHER" id="PTHR35529:SF2">
    <property type="entry name" value="SPORULATION PROTEIN YTAF-RELATED"/>
    <property type="match status" value="1"/>
</dbReference>
<dbReference type="NCBIfam" id="TIGR02840">
    <property type="entry name" value="spore_YtaF"/>
    <property type="match status" value="1"/>
</dbReference>
<dbReference type="AlphaFoldDB" id="A0A3R9RFK0"/>
<evidence type="ECO:0000256" key="1">
    <source>
        <dbReference type="ARBA" id="ARBA00022475"/>
    </source>
</evidence>
<keyword evidence="7" id="KW-1185">Reference proteome</keyword>
<comment type="caution">
    <text evidence="6">The sequence shown here is derived from an EMBL/GenBank/DDBJ whole genome shotgun (WGS) entry which is preliminary data.</text>
</comment>
<gene>
    <name evidence="6" type="primary">ytaF</name>
    <name evidence="6" type="ORF">D7Z54_07040</name>
</gene>
<dbReference type="InterPro" id="IPR003810">
    <property type="entry name" value="Mntp/YtaF"/>
</dbReference>
<dbReference type="EMBL" id="RBVX01000004">
    <property type="protein sequence ID" value="RSL34301.1"/>
    <property type="molecule type" value="Genomic_DNA"/>
</dbReference>
<dbReference type="Pfam" id="PF02659">
    <property type="entry name" value="Mntp"/>
    <property type="match status" value="2"/>
</dbReference>
<dbReference type="Proteomes" id="UP000275076">
    <property type="component" value="Unassembled WGS sequence"/>
</dbReference>
<accession>A0A3R9RFK0</accession>
<evidence type="ECO:0000256" key="4">
    <source>
        <dbReference type="ARBA" id="ARBA00023136"/>
    </source>
</evidence>
<keyword evidence="2 5" id="KW-0812">Transmembrane</keyword>
<organism evidence="6 7">
    <name type="scientific">Salibacterium salarium</name>
    <dbReference type="NCBI Taxonomy" id="284579"/>
    <lineage>
        <taxon>Bacteria</taxon>
        <taxon>Bacillati</taxon>
        <taxon>Bacillota</taxon>
        <taxon>Bacilli</taxon>
        <taxon>Bacillales</taxon>
        <taxon>Bacillaceae</taxon>
    </lineage>
</organism>
<feature type="transmembrane region" description="Helical" evidence="5">
    <location>
        <begin position="34"/>
        <end position="57"/>
    </location>
</feature>
<evidence type="ECO:0000313" key="7">
    <source>
        <dbReference type="Proteomes" id="UP000275076"/>
    </source>
</evidence>
<evidence type="ECO:0000256" key="5">
    <source>
        <dbReference type="SAM" id="Phobius"/>
    </source>
</evidence>
<protein>
    <submittedName>
        <fullName evidence="6">Sporulation membrane protein YtaF</fullName>
    </submittedName>
</protein>
<dbReference type="InterPro" id="IPR014205">
    <property type="entry name" value="Spore_YtaF"/>
</dbReference>
<dbReference type="RefSeq" id="WP_125555122.1">
    <property type="nucleotide sequence ID" value="NZ_RBVX01000004.1"/>
</dbReference>
<feature type="transmembrane region" description="Helical" evidence="5">
    <location>
        <begin position="69"/>
        <end position="87"/>
    </location>
</feature>
<keyword evidence="4 5" id="KW-0472">Membrane</keyword>
<keyword evidence="3 5" id="KW-1133">Transmembrane helix</keyword>
<keyword evidence="1" id="KW-1003">Cell membrane</keyword>
<evidence type="ECO:0000256" key="2">
    <source>
        <dbReference type="ARBA" id="ARBA00022692"/>
    </source>
</evidence>
<feature type="transmembrane region" description="Helical" evidence="5">
    <location>
        <begin position="157"/>
        <end position="181"/>
    </location>
</feature>
<dbReference type="OrthoDB" id="1679205at2"/>
<name>A0A3R9RFK0_9BACI</name>
<proteinExistence type="predicted"/>
<sequence length="214" mass="22564">MTVFFSLCVLAFAVSVDSFGAGLAYGLRGLKLPFYSLLCISLCSAFSVLTGGMMAALMTRYLPDAVTEVMGGVILIGIGIWAVIQVLKDDTNQNQSVRQGEKKTTSEPKGIWKQLVFIVKKPDEADIDHSGTINTKEAVFLGAALSLDAFGAGTASALLGLSPIILAVTVGLMCALFLSVGMKGGRKLAGTPMVQKFSFLPGVVLICLGVWNLH</sequence>
<evidence type="ECO:0000313" key="6">
    <source>
        <dbReference type="EMBL" id="RSL34301.1"/>
    </source>
</evidence>